<protein>
    <submittedName>
        <fullName evidence="2">Uncharacterized protein</fullName>
    </submittedName>
</protein>
<comment type="caution">
    <text evidence="2">The sequence shown here is derived from an EMBL/GenBank/DDBJ whole genome shotgun (WGS) entry which is preliminary data.</text>
</comment>
<name>A0ABQ8FGI9_9FUNG</name>
<evidence type="ECO:0000313" key="2">
    <source>
        <dbReference type="EMBL" id="KAH6597946.1"/>
    </source>
</evidence>
<gene>
    <name evidence="2" type="ORF">BASA50_004101</name>
</gene>
<organism evidence="2 3">
    <name type="scientific">Batrachochytrium salamandrivorans</name>
    <dbReference type="NCBI Taxonomy" id="1357716"/>
    <lineage>
        <taxon>Eukaryota</taxon>
        <taxon>Fungi</taxon>
        <taxon>Fungi incertae sedis</taxon>
        <taxon>Chytridiomycota</taxon>
        <taxon>Chytridiomycota incertae sedis</taxon>
        <taxon>Chytridiomycetes</taxon>
        <taxon>Rhizophydiales</taxon>
        <taxon>Rhizophydiales incertae sedis</taxon>
        <taxon>Batrachochytrium</taxon>
    </lineage>
</organism>
<dbReference type="Proteomes" id="UP001648503">
    <property type="component" value="Unassembled WGS sequence"/>
</dbReference>
<evidence type="ECO:0000256" key="1">
    <source>
        <dbReference type="SAM" id="MobiDB-lite"/>
    </source>
</evidence>
<accession>A0ABQ8FGI9</accession>
<feature type="region of interest" description="Disordered" evidence="1">
    <location>
        <begin position="557"/>
        <end position="589"/>
    </location>
</feature>
<dbReference type="EMBL" id="JAFCIX010000125">
    <property type="protein sequence ID" value="KAH6597946.1"/>
    <property type="molecule type" value="Genomic_DNA"/>
</dbReference>
<reference evidence="2 3" key="1">
    <citation type="submission" date="2021-02" db="EMBL/GenBank/DDBJ databases">
        <title>Variation within the Batrachochytrium salamandrivorans European outbreak.</title>
        <authorList>
            <person name="Kelly M."/>
            <person name="Pasmans F."/>
            <person name="Shea T.P."/>
            <person name="Munoz J.F."/>
            <person name="Carranza S."/>
            <person name="Cuomo C.A."/>
            <person name="Martel A."/>
        </authorList>
    </citation>
    <scope>NUCLEOTIDE SEQUENCE [LARGE SCALE GENOMIC DNA]</scope>
    <source>
        <strain evidence="2 3">AMFP18/2</strain>
    </source>
</reference>
<evidence type="ECO:0000313" key="3">
    <source>
        <dbReference type="Proteomes" id="UP001648503"/>
    </source>
</evidence>
<keyword evidence="3" id="KW-1185">Reference proteome</keyword>
<sequence>MTRRLNTRSNATTNRPQIIPIHHVSHSTTTSPNIDSSLMLILSHPERWNVGLKTDFRQSLDQMSPTKVIAKADETLTKLQSMIGSAHSPHSDISSSHPSNAHDVYLDAMGLTLLVMVIPPHALKCSPTRSTAQVSIRATGTLNFCSVVALDRLVLWLRWLDQQLEMGGISKVTAAAAAGEHLFSLLNRICLSNAEHSITATRGILGILNLLLTQCTSNKQKYSVDPDICHTTSLVALLRHMPDVQLQLEALEFIYRLLPRLKSERARFLSKIGIGFDKNIVSFNSTNFWENSRRYLQVLNSENDGMHGIPLTILLDKAKSVLLDNGSSWAPKGSVWLDIGRLHLNLIVANDADGEVPEVDMELLFTQIRSFSTVVSESEICMVVDSAVTRQIVTLYTKEVKKVSRILDYHKVPQSSKSSVVMMPVMVQVPQIQPKSPASIFRDHISSPIDGTFEEIENELKENISPLEILSDMETVVEKETEADSKPTPVPLPSLPPVPFRELSLEYMAKTPTPVVQVGRAPIIDAQHDSLSGSVYSGGRACVAPKAKRRIVAVTKPVKRRPPKRKRASHDAHPRNHNRTPKTIDPIPEEIAPTPSKKSALLLDSAPVSVEIQTEHYDSHLLLDNAAELIARRTHLLAQLQAASHLADLNPRIESSICSPITHQSKSTPIVYCPAEDVRMKSLLPHDRPIDTVSYQRTQKRQRQYCDAKQDMYTATLVSPQPVATLVKVSGMHVTSESPIPVQNRPALTSAPVHWTIATHDKESPLNINSAISELLDQISQAYSAFMTETLEQVGNRLNSATADTSYVVLVQRAVERRIERTHEFAGRIHALRQACRSPLP</sequence>
<proteinExistence type="predicted"/>
<feature type="compositionally biased region" description="Basic residues" evidence="1">
    <location>
        <begin position="557"/>
        <end position="568"/>
    </location>
</feature>